<comment type="caution">
    <text evidence="1">The sequence shown here is derived from an EMBL/GenBank/DDBJ whole genome shotgun (WGS) entry which is preliminary data.</text>
</comment>
<gene>
    <name evidence="1" type="ORF">B0T23DRAFT_314155</name>
</gene>
<dbReference type="GeneID" id="87872408"/>
<accession>A0AAJ0IBI7</accession>
<protein>
    <submittedName>
        <fullName evidence="1">Uncharacterized protein</fullName>
    </submittedName>
</protein>
<organism evidence="1 2">
    <name type="scientific">Neurospora hispaniola</name>
    <dbReference type="NCBI Taxonomy" id="588809"/>
    <lineage>
        <taxon>Eukaryota</taxon>
        <taxon>Fungi</taxon>
        <taxon>Dikarya</taxon>
        <taxon>Ascomycota</taxon>
        <taxon>Pezizomycotina</taxon>
        <taxon>Sordariomycetes</taxon>
        <taxon>Sordariomycetidae</taxon>
        <taxon>Sordariales</taxon>
        <taxon>Sordariaceae</taxon>
        <taxon>Neurospora</taxon>
    </lineage>
</organism>
<proteinExistence type="predicted"/>
<name>A0AAJ0IBI7_9PEZI</name>
<dbReference type="AlphaFoldDB" id="A0AAJ0IBI7"/>
<evidence type="ECO:0000313" key="1">
    <source>
        <dbReference type="EMBL" id="KAK3495428.1"/>
    </source>
</evidence>
<keyword evidence="2" id="KW-1185">Reference proteome</keyword>
<dbReference type="RefSeq" id="XP_062694857.1">
    <property type="nucleotide sequence ID" value="XM_062834786.1"/>
</dbReference>
<dbReference type="Proteomes" id="UP001285908">
    <property type="component" value="Unassembled WGS sequence"/>
</dbReference>
<evidence type="ECO:0000313" key="2">
    <source>
        <dbReference type="Proteomes" id="UP001285908"/>
    </source>
</evidence>
<sequence>MCRVGYTYKYCLNGENCHSDCGWQGRNGGLYPRGGYFVATERLAKCGPTNRPPCIRSRWRHDTYLDGRTSDEYCPACQRVGETSGDRWYYHR</sequence>
<dbReference type="EMBL" id="JAULSX010000003">
    <property type="protein sequence ID" value="KAK3495428.1"/>
    <property type="molecule type" value="Genomic_DNA"/>
</dbReference>
<reference evidence="1 2" key="1">
    <citation type="journal article" date="2023" name="Mol. Phylogenet. Evol.">
        <title>Genome-scale phylogeny and comparative genomics of the fungal order Sordariales.</title>
        <authorList>
            <person name="Hensen N."/>
            <person name="Bonometti L."/>
            <person name="Westerberg I."/>
            <person name="Brannstrom I.O."/>
            <person name="Guillou S."/>
            <person name="Cros-Aarteil S."/>
            <person name="Calhoun S."/>
            <person name="Haridas S."/>
            <person name="Kuo A."/>
            <person name="Mondo S."/>
            <person name="Pangilinan J."/>
            <person name="Riley R."/>
            <person name="LaButti K."/>
            <person name="Andreopoulos B."/>
            <person name="Lipzen A."/>
            <person name="Chen C."/>
            <person name="Yan M."/>
            <person name="Daum C."/>
            <person name="Ng V."/>
            <person name="Clum A."/>
            <person name="Steindorff A."/>
            <person name="Ohm R.A."/>
            <person name="Martin F."/>
            <person name="Silar P."/>
            <person name="Natvig D.O."/>
            <person name="Lalanne C."/>
            <person name="Gautier V."/>
            <person name="Ament-Velasquez S.L."/>
            <person name="Kruys A."/>
            <person name="Hutchinson M.I."/>
            <person name="Powell A.J."/>
            <person name="Barry K."/>
            <person name="Miller A.N."/>
            <person name="Grigoriev I.V."/>
            <person name="Debuchy R."/>
            <person name="Gladieux P."/>
            <person name="Hiltunen Thoren M."/>
            <person name="Johannesson H."/>
        </authorList>
    </citation>
    <scope>NUCLEOTIDE SEQUENCE [LARGE SCALE GENOMIC DNA]</scope>
    <source>
        <strain evidence="1 2">FGSC 10403</strain>
    </source>
</reference>